<dbReference type="Pfam" id="PF01927">
    <property type="entry name" value="Mut7-C"/>
    <property type="match status" value="1"/>
</dbReference>
<dbReference type="PANTHER" id="PTHR39081:SF1">
    <property type="entry name" value="MUT7-C RNASE DOMAIN-CONTAINING PROTEIN"/>
    <property type="match status" value="1"/>
</dbReference>
<feature type="domain" description="Mut7-C RNAse" evidence="1">
    <location>
        <begin position="6"/>
        <end position="67"/>
    </location>
</feature>
<dbReference type="Proteomes" id="UP000273307">
    <property type="component" value="Unassembled WGS sequence"/>
</dbReference>
<dbReference type="InterPro" id="IPR002782">
    <property type="entry name" value="Mut7-C_RNAse_dom"/>
</dbReference>
<evidence type="ECO:0000313" key="2">
    <source>
        <dbReference type="EMBL" id="VBA34684.1"/>
    </source>
</evidence>
<proteinExistence type="predicted"/>
<keyword evidence="3" id="KW-1185">Reference proteome</keyword>
<gene>
    <name evidence="2" type="ORF">LAUMK136_00790</name>
</gene>
<reference evidence="2 3" key="1">
    <citation type="submission" date="2018-09" db="EMBL/GenBank/DDBJ databases">
        <authorList>
            <person name="Tagini F."/>
        </authorList>
    </citation>
    <scope>NUCLEOTIDE SEQUENCE [LARGE SCALE GENOMIC DNA]</scope>
    <source>
        <strain evidence="2 3">MK136</strain>
    </source>
</reference>
<accession>A0A498PNC0</accession>
<protein>
    <recommendedName>
        <fullName evidence="1">Mut7-C RNAse domain-containing protein</fullName>
    </recommendedName>
</protein>
<sequence>MPLRHPRFVVDVNLGRLAWLLRLLGLDVWWSSAADDPALVGISLGGQRILLTRDRGLLKRRAITPGCSSTRSIPGNRRSR</sequence>
<evidence type="ECO:0000259" key="1">
    <source>
        <dbReference type="Pfam" id="PF01927"/>
    </source>
</evidence>
<dbReference type="EMBL" id="UPHP01000019">
    <property type="protein sequence ID" value="VBA34684.1"/>
    <property type="molecule type" value="Genomic_DNA"/>
</dbReference>
<evidence type="ECO:0000313" key="3">
    <source>
        <dbReference type="Proteomes" id="UP000273307"/>
    </source>
</evidence>
<name>A0A498PNC0_9MYCO</name>
<organism evidence="2 3">
    <name type="scientific">Mycobacterium attenuatum</name>
    <dbReference type="NCBI Taxonomy" id="2341086"/>
    <lineage>
        <taxon>Bacteria</taxon>
        <taxon>Bacillati</taxon>
        <taxon>Actinomycetota</taxon>
        <taxon>Actinomycetes</taxon>
        <taxon>Mycobacteriales</taxon>
        <taxon>Mycobacteriaceae</taxon>
        <taxon>Mycobacterium</taxon>
    </lineage>
</organism>
<dbReference type="PANTHER" id="PTHR39081">
    <property type="entry name" value="MUT7-C DOMAIN-CONTAINING PROTEIN"/>
    <property type="match status" value="1"/>
</dbReference>
<dbReference type="AlphaFoldDB" id="A0A498PNC0"/>